<dbReference type="InterPro" id="IPR036047">
    <property type="entry name" value="F-box-like_dom_sf"/>
</dbReference>
<evidence type="ECO:0000259" key="1">
    <source>
        <dbReference type="SMART" id="SM00256"/>
    </source>
</evidence>
<dbReference type="Proteomes" id="UP000029780">
    <property type="component" value="Segment"/>
</dbReference>
<evidence type="ECO:0000313" key="2">
    <source>
        <dbReference type="EMBL" id="ADB03828.1"/>
    </source>
</evidence>
<proteinExistence type="predicted"/>
<dbReference type="Pfam" id="PF12937">
    <property type="entry name" value="F-box-like"/>
    <property type="match status" value="1"/>
</dbReference>
<dbReference type="EMBL" id="GU071086">
    <property type="protein sequence ID" value="ADB03828.1"/>
    <property type="molecule type" value="Genomic_DNA"/>
</dbReference>
<dbReference type="SMART" id="SM00256">
    <property type="entry name" value="FBOX"/>
    <property type="match status" value="1"/>
</dbReference>
<dbReference type="SUPFAM" id="SSF82185">
    <property type="entry name" value="Histone H3 K4-specific methyltransferase SET7/9 N-terminal domain"/>
    <property type="match status" value="1"/>
</dbReference>
<dbReference type="KEGG" id="vg:8746276"/>
<feature type="domain" description="F-box" evidence="1">
    <location>
        <begin position="55"/>
        <end position="96"/>
    </location>
</feature>
<protein>
    <submittedName>
        <fullName evidence="2">F-box containing protein</fullName>
    </submittedName>
</protein>
<name>D2XA51_GBMV</name>
<sequence>MDDDLFLRLVHFKDVQTFFYFVPDIGKSDSSKEHFLFFFHFKNMEFEEVSLFQRLPLEVVSHIVSFLPSVKDINTFGQTCSSYHQLIREQDMRFVRKEYGTLPRPSKGITTKGKFHISPMGVLHGPCCTFFRGSATVSTYSHGVLSGFQMSVFENGNVESGTYRNGERVGLWKNDSEGFRKAWKGSSRRVMYNEDGSSYSHSNGGGTSDKIFSYDKDAKILAMYKAEMTDQDFRCEKTGEMFCAGYISCLPLTEGAFSGTREHFFHCCKEHQGDMPNDLLYFERPDGFLTEEMDK</sequence>
<dbReference type="SUPFAM" id="SSF81383">
    <property type="entry name" value="F-box domain"/>
    <property type="match status" value="1"/>
</dbReference>
<dbReference type="GeneID" id="8746276"/>
<reference evidence="2 3" key="1">
    <citation type="journal article" date="2009" name="Proc. Natl. Acad. Sci. U.S.A.">
        <title>Giant Marseillevirus highlights the role of amoebae as a melting pot in emergence of chimeric microorganisms.</title>
        <authorList>
            <person name="Boyer M."/>
            <person name="Yutin N."/>
            <person name="Pagnier I."/>
            <person name="Barrassi L."/>
            <person name="Fournous G."/>
            <person name="Espinosa L."/>
            <person name="Robert C."/>
            <person name="Azza S."/>
            <person name="Sun S."/>
            <person name="Rossmann M.G."/>
            <person name="Suzan-Monti M."/>
            <person name="La Scola B."/>
            <person name="Koonin E.V."/>
            <person name="Raoult D."/>
        </authorList>
    </citation>
    <scope>NUCLEOTIDE SEQUENCE [LARGE SCALE GENOMIC DNA]</scope>
    <source>
        <strain evidence="2 3">T19</strain>
    </source>
</reference>
<accession>D2XA51</accession>
<organismHost>
    <name type="scientific">Acanthamoeba</name>
    <dbReference type="NCBI Taxonomy" id="5754"/>
</organismHost>
<organism evidence="2 3">
    <name type="scientific">Marseillevirus marseillevirus</name>
    <name type="common">GBM</name>
    <dbReference type="NCBI Taxonomy" id="694581"/>
    <lineage>
        <taxon>Viruses</taxon>
        <taxon>Varidnaviria</taxon>
        <taxon>Bamfordvirae</taxon>
        <taxon>Nucleocytoviricota</taxon>
        <taxon>Megaviricetes</taxon>
        <taxon>Pimascovirales</taxon>
        <taxon>Pimascovirales incertae sedis</taxon>
        <taxon>Marseilleviridae</taxon>
        <taxon>Marseillevirus</taxon>
        <taxon>Marseillevirus massiliense</taxon>
    </lineage>
</organism>
<evidence type="ECO:0000313" key="3">
    <source>
        <dbReference type="Proteomes" id="UP000029780"/>
    </source>
</evidence>
<dbReference type="OrthoDB" id="35053at10239"/>
<dbReference type="RefSeq" id="YP_003406790.1">
    <property type="nucleotide sequence ID" value="NC_013756.1"/>
</dbReference>
<dbReference type="InterPro" id="IPR001810">
    <property type="entry name" value="F-box_dom"/>
</dbReference>
<keyword evidence="3" id="KW-1185">Reference proteome</keyword>
<gene>
    <name evidence="2" type="ORF">MAR_ORF039</name>
</gene>